<evidence type="ECO:0000313" key="3">
    <source>
        <dbReference type="Proteomes" id="UP000273145"/>
    </source>
</evidence>
<dbReference type="Proteomes" id="UP000273145">
    <property type="component" value="Chromosome"/>
</dbReference>
<name>A0A3S8RZQ1_9BACL</name>
<dbReference type="Pfam" id="PF26595">
    <property type="entry name" value="A_ENA"/>
    <property type="match status" value="1"/>
</dbReference>
<dbReference type="OrthoDB" id="2664174at2"/>
<organism evidence="2 3">
    <name type="scientific">Paenibacillus lentus</name>
    <dbReference type="NCBI Taxonomy" id="1338368"/>
    <lineage>
        <taxon>Bacteria</taxon>
        <taxon>Bacillati</taxon>
        <taxon>Bacillota</taxon>
        <taxon>Bacilli</taxon>
        <taxon>Bacillales</taxon>
        <taxon>Paenibacillaceae</taxon>
        <taxon>Paenibacillus</taxon>
    </lineage>
</organism>
<proteinExistence type="predicted"/>
<evidence type="ECO:0000256" key="1">
    <source>
        <dbReference type="SAM" id="MobiDB-lite"/>
    </source>
</evidence>
<sequence>MSIEKSFLNMLDAAAKVQWNVSMILEAKAVEAEKVRNWMLNHVHGGSFDSHEKMLSEPLNIHEQLIEVIDGLTKLQNGFCSNLKAVFVSDGDESAPGGDDEFGGLFSGSFDLEGSEK</sequence>
<gene>
    <name evidence="2" type="ORF">EIM92_21105</name>
</gene>
<keyword evidence="3" id="KW-1185">Reference proteome</keyword>
<accession>A0A3S8RZQ1</accession>
<keyword evidence="2" id="KW-0255">Endonuclease</keyword>
<reference evidence="2 3" key="1">
    <citation type="submission" date="2018-11" db="EMBL/GenBank/DDBJ databases">
        <title>Genome sequencing of Paenibacillus lentus DSM25539(T).</title>
        <authorList>
            <person name="Kook J.-K."/>
            <person name="Park S.-N."/>
            <person name="Lim Y.K."/>
        </authorList>
    </citation>
    <scope>NUCLEOTIDE SEQUENCE [LARGE SCALE GENOMIC DNA]</scope>
    <source>
        <strain evidence="2 3">DSM 25539</strain>
    </source>
</reference>
<protein>
    <submittedName>
        <fullName evidence="2">Restriction endonuclease subunit S</fullName>
    </submittedName>
</protein>
<keyword evidence="2" id="KW-0540">Nuclease</keyword>
<dbReference type="GO" id="GO:0004519">
    <property type="term" value="F:endonuclease activity"/>
    <property type="evidence" value="ECO:0007669"/>
    <property type="project" value="UniProtKB-KW"/>
</dbReference>
<dbReference type="EMBL" id="CP034248">
    <property type="protein sequence ID" value="AZK48364.1"/>
    <property type="molecule type" value="Genomic_DNA"/>
</dbReference>
<dbReference type="InterPro" id="IPR058705">
    <property type="entry name" value="A_ENA"/>
</dbReference>
<feature type="region of interest" description="Disordered" evidence="1">
    <location>
        <begin position="94"/>
        <end position="117"/>
    </location>
</feature>
<keyword evidence="2" id="KW-0378">Hydrolase</keyword>
<evidence type="ECO:0000313" key="2">
    <source>
        <dbReference type="EMBL" id="AZK48364.1"/>
    </source>
</evidence>
<dbReference type="RefSeq" id="WP_125084521.1">
    <property type="nucleotide sequence ID" value="NZ_CP034248.1"/>
</dbReference>
<dbReference type="KEGG" id="plen:EIM92_21105"/>
<dbReference type="AlphaFoldDB" id="A0A3S8RZQ1"/>